<keyword evidence="2" id="KW-1185">Reference proteome</keyword>
<evidence type="ECO:0000313" key="2">
    <source>
        <dbReference type="Proteomes" id="UP000199467"/>
    </source>
</evidence>
<dbReference type="RefSeq" id="WP_090336706.1">
    <property type="nucleotide sequence ID" value="NZ_FMZQ01000006.1"/>
</dbReference>
<gene>
    <name evidence="1" type="ORF">SAMN05216576_10660</name>
</gene>
<proteinExistence type="predicted"/>
<reference evidence="2" key="1">
    <citation type="submission" date="2016-10" db="EMBL/GenBank/DDBJ databases">
        <authorList>
            <person name="Varghese N."/>
            <person name="Submissions S."/>
        </authorList>
    </citation>
    <scope>NUCLEOTIDE SEQUENCE [LARGE SCALE GENOMIC DNA]</scope>
    <source>
        <strain evidence="2">DSM 26382</strain>
    </source>
</reference>
<evidence type="ECO:0000313" key="1">
    <source>
        <dbReference type="EMBL" id="SDC74104.1"/>
    </source>
</evidence>
<accession>A0A1G6P3C9</accession>
<dbReference type="EMBL" id="FMZQ01000006">
    <property type="protein sequence ID" value="SDC74104.1"/>
    <property type="molecule type" value="Genomic_DNA"/>
</dbReference>
<dbReference type="AlphaFoldDB" id="A0A1G6P3C9"/>
<sequence>MNLIEHMQPLPTELLLAMALGEVDMEAVAARVMMQRGLDKQGRWVGFERAAKEWQDIGGA</sequence>
<name>A0A1G6P3C9_9GAMM</name>
<dbReference type="Proteomes" id="UP000199467">
    <property type="component" value="Unassembled WGS sequence"/>
</dbReference>
<protein>
    <submittedName>
        <fullName evidence="1">Uncharacterized protein</fullName>
    </submittedName>
</protein>
<organism evidence="1 2">
    <name type="scientific">Ectopseudomonas chengduensis</name>
    <dbReference type="NCBI Taxonomy" id="489632"/>
    <lineage>
        <taxon>Bacteria</taxon>
        <taxon>Pseudomonadati</taxon>
        <taxon>Pseudomonadota</taxon>
        <taxon>Gammaproteobacteria</taxon>
        <taxon>Pseudomonadales</taxon>
        <taxon>Pseudomonadaceae</taxon>
        <taxon>Ectopseudomonas</taxon>
    </lineage>
</organism>